<comment type="caution">
    <text evidence="6">The sequence shown here is derived from an EMBL/GenBank/DDBJ whole genome shotgun (WGS) entry which is preliminary data.</text>
</comment>
<dbReference type="InterPro" id="IPR036271">
    <property type="entry name" value="Tet_transcr_reg_TetR-rel_C_sf"/>
</dbReference>
<evidence type="ECO:0000256" key="4">
    <source>
        <dbReference type="PROSITE-ProRule" id="PRU00335"/>
    </source>
</evidence>
<keyword evidence="1" id="KW-0805">Transcription regulation</keyword>
<accession>A0ABU7HR70</accession>
<protein>
    <submittedName>
        <fullName evidence="6">TetR/AcrR family transcriptional regulator</fullName>
    </submittedName>
</protein>
<evidence type="ECO:0000259" key="5">
    <source>
        <dbReference type="PROSITE" id="PS50977"/>
    </source>
</evidence>
<evidence type="ECO:0000313" key="7">
    <source>
        <dbReference type="Proteomes" id="UP001335100"/>
    </source>
</evidence>
<dbReference type="Gene3D" id="1.10.357.10">
    <property type="entry name" value="Tetracycline Repressor, domain 2"/>
    <property type="match status" value="1"/>
</dbReference>
<evidence type="ECO:0000256" key="1">
    <source>
        <dbReference type="ARBA" id="ARBA00023015"/>
    </source>
</evidence>
<organism evidence="6 7">
    <name type="scientific">Pseudomonas ulcerans</name>
    <dbReference type="NCBI Taxonomy" id="3115852"/>
    <lineage>
        <taxon>Bacteria</taxon>
        <taxon>Pseudomonadati</taxon>
        <taxon>Pseudomonadota</taxon>
        <taxon>Gammaproteobacteria</taxon>
        <taxon>Pseudomonadales</taxon>
        <taxon>Pseudomonadaceae</taxon>
        <taxon>Pseudomonas</taxon>
    </lineage>
</organism>
<evidence type="ECO:0000313" key="6">
    <source>
        <dbReference type="EMBL" id="MEE1934019.1"/>
    </source>
</evidence>
<dbReference type="Pfam" id="PF00440">
    <property type="entry name" value="TetR_N"/>
    <property type="match status" value="1"/>
</dbReference>
<feature type="DNA-binding region" description="H-T-H motif" evidence="4">
    <location>
        <begin position="32"/>
        <end position="51"/>
    </location>
</feature>
<dbReference type="PANTHER" id="PTHR47506:SF7">
    <property type="entry name" value="TRANSCRIPTIONAL REGULATORY PROTEIN"/>
    <property type="match status" value="1"/>
</dbReference>
<keyword evidence="2 4" id="KW-0238">DNA-binding</keyword>
<dbReference type="SUPFAM" id="SSF46689">
    <property type="entry name" value="Homeodomain-like"/>
    <property type="match status" value="1"/>
</dbReference>
<gene>
    <name evidence="6" type="ORF">V0R50_12365</name>
</gene>
<dbReference type="SUPFAM" id="SSF48498">
    <property type="entry name" value="Tetracyclin repressor-like, C-terminal domain"/>
    <property type="match status" value="1"/>
</dbReference>
<proteinExistence type="predicted"/>
<dbReference type="PROSITE" id="PS50977">
    <property type="entry name" value="HTH_TETR_2"/>
    <property type="match status" value="1"/>
</dbReference>
<dbReference type="Proteomes" id="UP001335100">
    <property type="component" value="Unassembled WGS sequence"/>
</dbReference>
<dbReference type="PANTHER" id="PTHR47506">
    <property type="entry name" value="TRANSCRIPTIONAL REGULATORY PROTEIN"/>
    <property type="match status" value="1"/>
</dbReference>
<evidence type="ECO:0000256" key="2">
    <source>
        <dbReference type="ARBA" id="ARBA00023125"/>
    </source>
</evidence>
<keyword evidence="3" id="KW-0804">Transcription</keyword>
<dbReference type="Gene3D" id="1.10.10.60">
    <property type="entry name" value="Homeodomain-like"/>
    <property type="match status" value="1"/>
</dbReference>
<dbReference type="InterPro" id="IPR009057">
    <property type="entry name" value="Homeodomain-like_sf"/>
</dbReference>
<keyword evidence="7" id="KW-1185">Reference proteome</keyword>
<dbReference type="RefSeq" id="WP_330074808.1">
    <property type="nucleotide sequence ID" value="NZ_JAZDQJ010000011.1"/>
</dbReference>
<dbReference type="EMBL" id="JAZDQJ010000011">
    <property type="protein sequence ID" value="MEE1934019.1"/>
    <property type="molecule type" value="Genomic_DNA"/>
</dbReference>
<dbReference type="InterPro" id="IPR001647">
    <property type="entry name" value="HTH_TetR"/>
</dbReference>
<feature type="domain" description="HTH tetR-type" evidence="5">
    <location>
        <begin position="9"/>
        <end position="69"/>
    </location>
</feature>
<reference evidence="6 7" key="1">
    <citation type="submission" date="2024-01" db="EMBL/GenBank/DDBJ databases">
        <title>Unpublished Manusciprt.</title>
        <authorList>
            <person name="Duman M."/>
            <person name="Valdes E.G."/>
            <person name="Ajmi N."/>
            <person name="Altun S."/>
            <person name="Saticioglu I.B."/>
        </authorList>
    </citation>
    <scope>NUCLEOTIDE SEQUENCE [LARGE SCALE GENOMIC DNA]</scope>
    <source>
        <strain evidence="6 7">148P</strain>
    </source>
</reference>
<sequence>MRYSTEHKEQTRHKLVQSSGAIAKQGGFAATGVAGLMKAIGLTGGAFYNHFPSKDDLFSEIVRQELSNSYINLRAQSGELNRDKLQRCLDQYLSLAHLHNPQNGCAIPTLGAEIARADIAVREEAEHWLVILHQAWASTLDDEGLAWAMLCQCVGALLVARMLAGEDTQLAVLQASRGFLQKVLEQDAATGAA</sequence>
<name>A0ABU7HR70_9PSED</name>
<evidence type="ECO:0000256" key="3">
    <source>
        <dbReference type="ARBA" id="ARBA00023163"/>
    </source>
</evidence>